<dbReference type="PANTHER" id="PTHR11685">
    <property type="entry name" value="RBR FAMILY RING FINGER AND IBR DOMAIN-CONTAINING"/>
    <property type="match status" value="1"/>
</dbReference>
<keyword evidence="6" id="KW-0862">Zinc</keyword>
<dbReference type="PROSITE" id="PS51873">
    <property type="entry name" value="TRIAD"/>
    <property type="match status" value="1"/>
</dbReference>
<dbReference type="InterPro" id="IPR044066">
    <property type="entry name" value="TRIAD_supradom"/>
</dbReference>
<dbReference type="SUPFAM" id="SSF57850">
    <property type="entry name" value="RING/U-box"/>
    <property type="match status" value="1"/>
</dbReference>
<evidence type="ECO:0000313" key="8">
    <source>
        <dbReference type="EMBL" id="KAK5983118.1"/>
    </source>
</evidence>
<organism evidence="8 9">
    <name type="scientific">Trichostrongylus colubriformis</name>
    <name type="common">Black scour worm</name>
    <dbReference type="NCBI Taxonomy" id="6319"/>
    <lineage>
        <taxon>Eukaryota</taxon>
        <taxon>Metazoa</taxon>
        <taxon>Ecdysozoa</taxon>
        <taxon>Nematoda</taxon>
        <taxon>Chromadorea</taxon>
        <taxon>Rhabditida</taxon>
        <taxon>Rhabditina</taxon>
        <taxon>Rhabditomorpha</taxon>
        <taxon>Strongyloidea</taxon>
        <taxon>Trichostrongylidae</taxon>
        <taxon>Trichostrongylus</taxon>
    </lineage>
</organism>
<keyword evidence="3" id="KW-0677">Repeat</keyword>
<keyword evidence="5" id="KW-0833">Ubl conjugation pathway</keyword>
<accession>A0AAN8ITQ1</accession>
<evidence type="ECO:0000256" key="6">
    <source>
        <dbReference type="ARBA" id="ARBA00022833"/>
    </source>
</evidence>
<evidence type="ECO:0000256" key="5">
    <source>
        <dbReference type="ARBA" id="ARBA00022786"/>
    </source>
</evidence>
<keyword evidence="2" id="KW-0479">Metal-binding</keyword>
<feature type="domain" description="RING-type" evidence="7">
    <location>
        <begin position="1"/>
        <end position="74"/>
    </location>
</feature>
<gene>
    <name evidence="8" type="ORF">GCK32_020096</name>
</gene>
<evidence type="ECO:0000256" key="4">
    <source>
        <dbReference type="ARBA" id="ARBA00022771"/>
    </source>
</evidence>
<dbReference type="GO" id="GO:0008270">
    <property type="term" value="F:zinc ion binding"/>
    <property type="evidence" value="ECO:0007669"/>
    <property type="project" value="UniProtKB-KW"/>
</dbReference>
<dbReference type="AlphaFoldDB" id="A0AAN8ITQ1"/>
<reference evidence="8 9" key="1">
    <citation type="submission" date="2019-10" db="EMBL/GenBank/DDBJ databases">
        <title>Assembly and Annotation for the nematode Trichostrongylus colubriformis.</title>
        <authorList>
            <person name="Martin J."/>
        </authorList>
    </citation>
    <scope>NUCLEOTIDE SEQUENCE [LARGE SCALE GENOMIC DNA]</scope>
    <source>
        <strain evidence="8">G859</strain>
        <tissue evidence="8">Whole worm</tissue>
    </source>
</reference>
<protein>
    <submittedName>
        <fullName evidence="8">RBR-type E3 ubiquitin transferase</fullName>
    </submittedName>
</protein>
<evidence type="ECO:0000256" key="3">
    <source>
        <dbReference type="ARBA" id="ARBA00022737"/>
    </source>
</evidence>
<evidence type="ECO:0000256" key="2">
    <source>
        <dbReference type="ARBA" id="ARBA00022723"/>
    </source>
</evidence>
<evidence type="ECO:0000313" key="9">
    <source>
        <dbReference type="Proteomes" id="UP001331761"/>
    </source>
</evidence>
<dbReference type="Pfam" id="PF22191">
    <property type="entry name" value="IBR_1"/>
    <property type="match status" value="1"/>
</dbReference>
<dbReference type="GO" id="GO:0004842">
    <property type="term" value="F:ubiquitin-protein transferase activity"/>
    <property type="evidence" value="ECO:0007669"/>
    <property type="project" value="InterPro"/>
</dbReference>
<dbReference type="InterPro" id="IPR031127">
    <property type="entry name" value="E3_UB_ligase_RBR"/>
</dbReference>
<dbReference type="EMBL" id="WIXE01004349">
    <property type="protein sequence ID" value="KAK5983118.1"/>
    <property type="molecule type" value="Genomic_DNA"/>
</dbReference>
<keyword evidence="4" id="KW-0863">Zinc-finger</keyword>
<sequence>METQFRKVDARSYAWMHGHSKRCPQCKIPIQRQSGCNMMVCSMCDTHFCWNCDAILGRNPYKHFNNSPDCRGEGPQIPLD</sequence>
<dbReference type="Gene3D" id="1.20.120.1750">
    <property type="match status" value="1"/>
</dbReference>
<evidence type="ECO:0000259" key="7">
    <source>
        <dbReference type="PROSITE" id="PS51873"/>
    </source>
</evidence>
<evidence type="ECO:0000256" key="1">
    <source>
        <dbReference type="ARBA" id="ARBA00022679"/>
    </source>
</evidence>
<keyword evidence="1 8" id="KW-0808">Transferase</keyword>
<name>A0AAN8ITQ1_TRICO</name>
<proteinExistence type="predicted"/>
<dbReference type="GO" id="GO:0016567">
    <property type="term" value="P:protein ubiquitination"/>
    <property type="evidence" value="ECO:0007669"/>
    <property type="project" value="InterPro"/>
</dbReference>
<comment type="caution">
    <text evidence="8">The sequence shown here is derived from an EMBL/GenBank/DDBJ whole genome shotgun (WGS) entry which is preliminary data.</text>
</comment>
<dbReference type="Proteomes" id="UP001331761">
    <property type="component" value="Unassembled WGS sequence"/>
</dbReference>
<keyword evidence="9" id="KW-1185">Reference proteome</keyword>